<reference evidence="2" key="2">
    <citation type="journal article" date="2015" name="Data Brief">
        <title>Shoot transcriptome of the giant reed, Arundo donax.</title>
        <authorList>
            <person name="Barrero R.A."/>
            <person name="Guerrero F.D."/>
            <person name="Moolhuijzen P."/>
            <person name="Goolsby J.A."/>
            <person name="Tidwell J."/>
            <person name="Bellgard S.E."/>
            <person name="Bellgard M.I."/>
        </authorList>
    </citation>
    <scope>NUCLEOTIDE SEQUENCE</scope>
    <source>
        <tissue evidence="2">Shoot tissue taken approximately 20 cm above the soil surface</tissue>
    </source>
</reference>
<sequence>MKCSSAILDTSDKSQEVSSCMNCNSK</sequence>
<feature type="compositionally biased region" description="Polar residues" evidence="1">
    <location>
        <begin position="16"/>
        <end position="26"/>
    </location>
</feature>
<organism evidence="2">
    <name type="scientific">Arundo donax</name>
    <name type="common">Giant reed</name>
    <name type="synonym">Donax arundinaceus</name>
    <dbReference type="NCBI Taxonomy" id="35708"/>
    <lineage>
        <taxon>Eukaryota</taxon>
        <taxon>Viridiplantae</taxon>
        <taxon>Streptophyta</taxon>
        <taxon>Embryophyta</taxon>
        <taxon>Tracheophyta</taxon>
        <taxon>Spermatophyta</taxon>
        <taxon>Magnoliopsida</taxon>
        <taxon>Liliopsida</taxon>
        <taxon>Poales</taxon>
        <taxon>Poaceae</taxon>
        <taxon>PACMAD clade</taxon>
        <taxon>Arundinoideae</taxon>
        <taxon>Arundineae</taxon>
        <taxon>Arundo</taxon>
    </lineage>
</organism>
<accession>A0A0A9PPK0</accession>
<protein>
    <submittedName>
        <fullName evidence="2">Uncharacterized protein</fullName>
    </submittedName>
</protein>
<proteinExistence type="predicted"/>
<evidence type="ECO:0000313" key="2">
    <source>
        <dbReference type="EMBL" id="JAD15441.1"/>
    </source>
</evidence>
<dbReference type="EMBL" id="GBRH01282454">
    <property type="protein sequence ID" value="JAD15441.1"/>
    <property type="molecule type" value="Transcribed_RNA"/>
</dbReference>
<evidence type="ECO:0000256" key="1">
    <source>
        <dbReference type="SAM" id="MobiDB-lite"/>
    </source>
</evidence>
<name>A0A0A9PPK0_ARUDO</name>
<reference evidence="2" key="1">
    <citation type="submission" date="2014-09" db="EMBL/GenBank/DDBJ databases">
        <authorList>
            <person name="Magalhaes I.L.F."/>
            <person name="Oliveira U."/>
            <person name="Santos F.R."/>
            <person name="Vidigal T.H.D.A."/>
            <person name="Brescovit A.D."/>
            <person name="Santos A.J."/>
        </authorList>
    </citation>
    <scope>NUCLEOTIDE SEQUENCE</scope>
    <source>
        <tissue evidence="2">Shoot tissue taken approximately 20 cm above the soil surface</tissue>
    </source>
</reference>
<dbReference type="AlphaFoldDB" id="A0A0A9PPK0"/>
<feature type="region of interest" description="Disordered" evidence="1">
    <location>
        <begin position="1"/>
        <end position="26"/>
    </location>
</feature>